<dbReference type="RefSeq" id="WP_294182067.1">
    <property type="nucleotide sequence ID" value="NZ_JBGFFE010000003.1"/>
</dbReference>
<gene>
    <name evidence="6" type="ORF">AB8S09_03810</name>
</gene>
<dbReference type="Gene3D" id="3.10.310.40">
    <property type="match status" value="1"/>
</dbReference>
<feature type="domain" description="Alanyl-transfer RNA synthetases family profile" evidence="5">
    <location>
        <begin position="1"/>
        <end position="221"/>
    </location>
</feature>
<name>A0ABV4DU46_9CLOT</name>
<dbReference type="SMART" id="SM00863">
    <property type="entry name" value="tRNA_SAD"/>
    <property type="match status" value="1"/>
</dbReference>
<dbReference type="InterPro" id="IPR012947">
    <property type="entry name" value="tRNA_SAD"/>
</dbReference>
<evidence type="ECO:0000259" key="5">
    <source>
        <dbReference type="PROSITE" id="PS50860"/>
    </source>
</evidence>
<comment type="subcellular location">
    <subcellularLocation>
        <location evidence="2">Cytoplasm</location>
    </subcellularLocation>
</comment>
<comment type="cofactor">
    <cofactor evidence="1">
        <name>Zn(2+)</name>
        <dbReference type="ChEBI" id="CHEBI:29105"/>
    </cofactor>
</comment>
<dbReference type="InterPro" id="IPR018164">
    <property type="entry name" value="Ala-tRNA-synth_IIc_N"/>
</dbReference>
<keyword evidence="4" id="KW-0862">Zinc</keyword>
<dbReference type="EMBL" id="JBGFFE010000003">
    <property type="protein sequence ID" value="MEY8762774.1"/>
    <property type="molecule type" value="Genomic_DNA"/>
</dbReference>
<dbReference type="Gene3D" id="3.30.980.10">
    <property type="entry name" value="Threonyl-trna Synthetase, Chain A, domain 2"/>
    <property type="match status" value="1"/>
</dbReference>
<keyword evidence="7" id="KW-1185">Reference proteome</keyword>
<accession>A0ABV4DU46</accession>
<dbReference type="PANTHER" id="PTHR43462:SF1">
    <property type="entry name" value="ALANYL-TRNA EDITING PROTEIN AARSD1"/>
    <property type="match status" value="1"/>
</dbReference>
<dbReference type="GO" id="GO:0016874">
    <property type="term" value="F:ligase activity"/>
    <property type="evidence" value="ECO:0007669"/>
    <property type="project" value="UniProtKB-KW"/>
</dbReference>
<dbReference type="Pfam" id="PF07973">
    <property type="entry name" value="tRNA_SAD"/>
    <property type="match status" value="1"/>
</dbReference>
<evidence type="ECO:0000256" key="1">
    <source>
        <dbReference type="ARBA" id="ARBA00001947"/>
    </source>
</evidence>
<dbReference type="InterPro" id="IPR009000">
    <property type="entry name" value="Transl_B-barrel_sf"/>
</dbReference>
<comment type="caution">
    <text evidence="6">The sequence shown here is derived from an EMBL/GenBank/DDBJ whole genome shotgun (WGS) entry which is preliminary data.</text>
</comment>
<organism evidence="6 7">
    <name type="scientific">Clostridium lapidicellarium</name>
    <dbReference type="NCBI Taxonomy" id="3240931"/>
    <lineage>
        <taxon>Bacteria</taxon>
        <taxon>Bacillati</taxon>
        <taxon>Bacillota</taxon>
        <taxon>Clostridia</taxon>
        <taxon>Eubacteriales</taxon>
        <taxon>Clostridiaceae</taxon>
        <taxon>Clostridium</taxon>
    </lineage>
</organism>
<dbReference type="Proteomes" id="UP001565220">
    <property type="component" value="Unassembled WGS sequence"/>
</dbReference>
<reference evidence="6 7" key="1">
    <citation type="submission" date="2024-08" db="EMBL/GenBank/DDBJ databases">
        <title>Clostridium lapicellarii sp. nov., and Clostridium renhuaiense sp. nov., two species isolated from the mud in a fermentation cellar used for producing sauce-flavour Chinese liquors.</title>
        <authorList>
            <person name="Yang F."/>
            <person name="Wang H."/>
            <person name="Chen L.Q."/>
            <person name="Zhou N."/>
            <person name="Lu J.J."/>
            <person name="Pu X.X."/>
            <person name="Wan B."/>
            <person name="Wang L."/>
            <person name="Liu S.J."/>
        </authorList>
    </citation>
    <scope>NUCLEOTIDE SEQUENCE [LARGE SCALE GENOMIC DNA]</scope>
    <source>
        <strain evidence="6 7">MT-113</strain>
    </source>
</reference>
<evidence type="ECO:0000256" key="3">
    <source>
        <dbReference type="ARBA" id="ARBA00022723"/>
    </source>
</evidence>
<evidence type="ECO:0000313" key="7">
    <source>
        <dbReference type="Proteomes" id="UP001565220"/>
    </source>
</evidence>
<proteinExistence type="predicted"/>
<evidence type="ECO:0000313" key="6">
    <source>
        <dbReference type="EMBL" id="MEY8762774.1"/>
    </source>
</evidence>
<sequence length="392" mass="45390">MTEKLFYKNSYLSECKSEIIDIIEKNGKMEIVLDRTIFYPEGGGQPSDTGTIDGLKVNYVYENNGIIYHCMEDKPKNKCVICKIDFKRRFDYMQQHSGEHLLSGAIYTLFNGHNRGFHLGEEHVTADIDIEPMDKNMIKRVENLVNEYIYRDQLVETHMVSRHKSLEFPLRKAVKRGVENVRIVQIPNMDCCPCCGTHVSRTGEIGMLKILKAEKYKKMTRIYFKCGNRTLLEFQKEHQIVMDLGRNLSTDILHIEDRINSEESKMGELIAENRDMKKSLIRYEIKNIIENKISNIILKGYDDKKFEDIKLIASTILEEEPEKYILILYSDRDKRILLVNNLKKEVDCGKLFKDNIENFNGKGGGNVSQAQGIFSNSDDMVNFSNFLYSSVA</sequence>
<dbReference type="InterPro" id="IPR018163">
    <property type="entry name" value="Thr/Ala-tRNA-synth_IIc_edit"/>
</dbReference>
<keyword evidence="3" id="KW-0479">Metal-binding</keyword>
<protein>
    <submittedName>
        <fullName evidence="6">Alanine--tRNA ligase-related protein</fullName>
    </submittedName>
</protein>
<evidence type="ECO:0000256" key="2">
    <source>
        <dbReference type="ARBA" id="ARBA00004496"/>
    </source>
</evidence>
<dbReference type="PANTHER" id="PTHR43462">
    <property type="entry name" value="ALANYL-TRNA EDITING PROTEIN"/>
    <property type="match status" value="1"/>
</dbReference>
<dbReference type="InterPro" id="IPR018165">
    <property type="entry name" value="Ala-tRNA-synth_IIc_core"/>
</dbReference>
<dbReference type="Pfam" id="PF01411">
    <property type="entry name" value="tRNA-synt_2c"/>
    <property type="match status" value="1"/>
</dbReference>
<dbReference type="PROSITE" id="PS50860">
    <property type="entry name" value="AA_TRNA_LIGASE_II_ALA"/>
    <property type="match status" value="1"/>
</dbReference>
<dbReference type="SUPFAM" id="SSF50447">
    <property type="entry name" value="Translation proteins"/>
    <property type="match status" value="1"/>
</dbReference>
<dbReference type="Gene3D" id="2.40.30.130">
    <property type="match status" value="1"/>
</dbReference>
<evidence type="ECO:0000256" key="4">
    <source>
        <dbReference type="ARBA" id="ARBA00022833"/>
    </source>
</evidence>
<keyword evidence="6" id="KW-0436">Ligase</keyword>
<dbReference type="SUPFAM" id="SSF55186">
    <property type="entry name" value="ThrRS/AlaRS common domain"/>
    <property type="match status" value="1"/>
</dbReference>
<dbReference type="InterPro" id="IPR051335">
    <property type="entry name" value="Alanyl-tRNA_Editing_Enzymes"/>
</dbReference>